<dbReference type="PANTHER" id="PTHR30537:SF71">
    <property type="entry name" value="TRANSCRIPTIONAL REGULATORY PROTEIN"/>
    <property type="match status" value="1"/>
</dbReference>
<dbReference type="Proteomes" id="UP000005324">
    <property type="component" value="Unassembled WGS sequence"/>
</dbReference>
<accession>D5RL71</accession>
<dbReference type="GO" id="GO:0043565">
    <property type="term" value="F:sequence-specific DNA binding"/>
    <property type="evidence" value="ECO:0007669"/>
    <property type="project" value="TreeGrafter"/>
</dbReference>
<dbReference type="OrthoDB" id="9812435at2"/>
<evidence type="ECO:0000256" key="1">
    <source>
        <dbReference type="ARBA" id="ARBA00009437"/>
    </source>
</evidence>
<dbReference type="Pfam" id="PF03466">
    <property type="entry name" value="LysR_substrate"/>
    <property type="match status" value="1"/>
</dbReference>
<feature type="domain" description="HTH lysR-type" evidence="5">
    <location>
        <begin position="1"/>
        <end position="60"/>
    </location>
</feature>
<dbReference type="InterPro" id="IPR036390">
    <property type="entry name" value="WH_DNA-bd_sf"/>
</dbReference>
<keyword evidence="4" id="KW-0804">Transcription</keyword>
<keyword evidence="2" id="KW-0805">Transcription regulation</keyword>
<dbReference type="InterPro" id="IPR058163">
    <property type="entry name" value="LysR-type_TF_proteobact-type"/>
</dbReference>
<sequence length="302" mass="32765">MDNRAGEMQAVLLAADLGSFSAAGRRLGLTPSAVSRLVSRLEDRLGTPLLLRSTRALRPTAEGEVYLARARRLLAEIEETERLVTAGALPRGPLRVSATVGFGTQCLVPLLPEFLARYPGITLDLSLSDGLVDLVEERTDIALRAGALRDSALKARLVLRSRRVVVAAPAYLARHGTPRLPQDIAAHNCLGFNFRHRAGGWPFRDPQTGRLSTEATPGNLRANNGPTLRQLCLAGLGLARLARFHVQAEIDAGRLVPLLEEHNAEDVELIHALYVGHGHLASRIRAFIDFLVERMGGGAELR</sequence>
<evidence type="ECO:0000259" key="5">
    <source>
        <dbReference type="PROSITE" id="PS50931"/>
    </source>
</evidence>
<dbReference type="Gene3D" id="3.40.190.290">
    <property type="match status" value="1"/>
</dbReference>
<dbReference type="GO" id="GO:0006351">
    <property type="term" value="P:DNA-templated transcription"/>
    <property type="evidence" value="ECO:0007669"/>
    <property type="project" value="TreeGrafter"/>
</dbReference>
<dbReference type="GO" id="GO:0003700">
    <property type="term" value="F:DNA-binding transcription factor activity"/>
    <property type="evidence" value="ECO:0007669"/>
    <property type="project" value="InterPro"/>
</dbReference>
<evidence type="ECO:0000256" key="4">
    <source>
        <dbReference type="ARBA" id="ARBA00023163"/>
    </source>
</evidence>
<dbReference type="InterPro" id="IPR005119">
    <property type="entry name" value="LysR_subst-bd"/>
</dbReference>
<dbReference type="InterPro" id="IPR000847">
    <property type="entry name" value="LysR_HTH_N"/>
</dbReference>
<dbReference type="Pfam" id="PF00126">
    <property type="entry name" value="HTH_1"/>
    <property type="match status" value="1"/>
</dbReference>
<reference evidence="6 7" key="1">
    <citation type="submission" date="2010-04" db="EMBL/GenBank/DDBJ databases">
        <authorList>
            <person name="Qin X."/>
            <person name="Bachman B."/>
            <person name="Battles P."/>
            <person name="Bell A."/>
            <person name="Bess C."/>
            <person name="Bickham C."/>
            <person name="Chaboub L."/>
            <person name="Chen D."/>
            <person name="Coyle M."/>
            <person name="Deiros D.R."/>
            <person name="Dinh H."/>
            <person name="Forbes L."/>
            <person name="Fowler G."/>
            <person name="Francisco L."/>
            <person name="Fu Q."/>
            <person name="Gubbala S."/>
            <person name="Hale W."/>
            <person name="Han Y."/>
            <person name="Hemphill L."/>
            <person name="Highlander S.K."/>
            <person name="Hirani K."/>
            <person name="Hogues M."/>
            <person name="Jackson L."/>
            <person name="Jakkamsetti A."/>
            <person name="Javaid M."/>
            <person name="Jiang H."/>
            <person name="Korchina V."/>
            <person name="Kovar C."/>
            <person name="Lara F."/>
            <person name="Lee S."/>
            <person name="Mata R."/>
            <person name="Mathew T."/>
            <person name="Moen C."/>
            <person name="Morales K."/>
            <person name="Munidasa M."/>
            <person name="Nazareth L."/>
            <person name="Ngo R."/>
            <person name="Nguyen L."/>
            <person name="Okwuonu G."/>
            <person name="Ongeri F."/>
            <person name="Patil S."/>
            <person name="Petrosino J."/>
            <person name="Pham C."/>
            <person name="Pham P."/>
            <person name="Pu L.-L."/>
            <person name="Puazo M."/>
            <person name="Raj R."/>
            <person name="Reid J."/>
            <person name="Rouhana J."/>
            <person name="Saada N."/>
            <person name="Shang Y."/>
            <person name="Simmons D."/>
            <person name="Thornton R."/>
            <person name="Warren J."/>
            <person name="Weissenberger G."/>
            <person name="Zhang J."/>
            <person name="Zhang L."/>
            <person name="Zhou C."/>
            <person name="Zhu D."/>
            <person name="Muzny D."/>
            <person name="Worley K."/>
            <person name="Gibbs R."/>
        </authorList>
    </citation>
    <scope>NUCLEOTIDE SEQUENCE [LARGE SCALE GENOMIC DNA]</scope>
    <source>
        <strain evidence="6 7">ATCC 49957</strain>
    </source>
</reference>
<gene>
    <name evidence="6" type="ORF">HMPREF0731_1832</name>
</gene>
<dbReference type="FunFam" id="1.10.10.10:FF:000001">
    <property type="entry name" value="LysR family transcriptional regulator"/>
    <property type="match status" value="1"/>
</dbReference>
<evidence type="ECO:0000256" key="3">
    <source>
        <dbReference type="ARBA" id="ARBA00023125"/>
    </source>
</evidence>
<evidence type="ECO:0000256" key="2">
    <source>
        <dbReference type="ARBA" id="ARBA00023015"/>
    </source>
</evidence>
<keyword evidence="3" id="KW-0238">DNA-binding</keyword>
<organism evidence="6 7">
    <name type="scientific">Pseudoroseomonas cervicalis ATCC 49957</name>
    <dbReference type="NCBI Taxonomy" id="525371"/>
    <lineage>
        <taxon>Bacteria</taxon>
        <taxon>Pseudomonadati</taxon>
        <taxon>Pseudomonadota</taxon>
        <taxon>Alphaproteobacteria</taxon>
        <taxon>Acetobacterales</taxon>
        <taxon>Roseomonadaceae</taxon>
        <taxon>Roseomonas</taxon>
    </lineage>
</organism>
<dbReference type="HOGENOM" id="CLU_039613_16_0_5"/>
<proteinExistence type="inferred from homology"/>
<name>D5RL71_9PROT</name>
<dbReference type="AlphaFoldDB" id="D5RL71"/>
<evidence type="ECO:0000313" key="7">
    <source>
        <dbReference type="Proteomes" id="UP000005324"/>
    </source>
</evidence>
<dbReference type="SUPFAM" id="SSF46785">
    <property type="entry name" value="Winged helix' DNA-binding domain"/>
    <property type="match status" value="1"/>
</dbReference>
<comment type="caution">
    <text evidence="6">The sequence shown here is derived from an EMBL/GenBank/DDBJ whole genome shotgun (WGS) entry which is preliminary data.</text>
</comment>
<comment type="similarity">
    <text evidence="1">Belongs to the LysR transcriptional regulatory family.</text>
</comment>
<dbReference type="FunFam" id="3.40.190.290:FF:000001">
    <property type="entry name" value="Transcriptional regulator, LysR family"/>
    <property type="match status" value="1"/>
</dbReference>
<evidence type="ECO:0000313" key="6">
    <source>
        <dbReference type="EMBL" id="EFH11948.1"/>
    </source>
</evidence>
<dbReference type="PANTHER" id="PTHR30537">
    <property type="entry name" value="HTH-TYPE TRANSCRIPTIONAL REGULATOR"/>
    <property type="match status" value="1"/>
</dbReference>
<dbReference type="InterPro" id="IPR036388">
    <property type="entry name" value="WH-like_DNA-bd_sf"/>
</dbReference>
<protein>
    <submittedName>
        <fullName evidence="6">LysR substrate binding domain protein</fullName>
    </submittedName>
</protein>
<dbReference type="Gene3D" id="1.10.10.10">
    <property type="entry name" value="Winged helix-like DNA-binding domain superfamily/Winged helix DNA-binding domain"/>
    <property type="match status" value="1"/>
</dbReference>
<dbReference type="RefSeq" id="WP_007006001.1">
    <property type="nucleotide sequence ID" value="NZ_GG770871.1"/>
</dbReference>
<keyword evidence="7" id="KW-1185">Reference proteome</keyword>
<dbReference type="PROSITE" id="PS50931">
    <property type="entry name" value="HTH_LYSR"/>
    <property type="match status" value="1"/>
</dbReference>
<dbReference type="SUPFAM" id="SSF53850">
    <property type="entry name" value="Periplasmic binding protein-like II"/>
    <property type="match status" value="1"/>
</dbReference>
<dbReference type="EMBL" id="ADVL01000299">
    <property type="protein sequence ID" value="EFH11948.1"/>
    <property type="molecule type" value="Genomic_DNA"/>
</dbReference>